<dbReference type="GO" id="GO:0003677">
    <property type="term" value="F:DNA binding"/>
    <property type="evidence" value="ECO:0007669"/>
    <property type="project" value="UniProtKB-KW"/>
</dbReference>
<dbReference type="Gene3D" id="1.10.1220.10">
    <property type="entry name" value="Met repressor-like"/>
    <property type="match status" value="1"/>
</dbReference>
<proteinExistence type="predicted"/>
<evidence type="ECO:0000313" key="3">
    <source>
        <dbReference type="EMBL" id="WML86041.1"/>
    </source>
</evidence>
<evidence type="ECO:0000259" key="1">
    <source>
        <dbReference type="Pfam" id="PF22513"/>
    </source>
</evidence>
<feature type="domain" description="Antitoxin FitA-like ribbon-helix-helix" evidence="1">
    <location>
        <begin position="12"/>
        <end position="41"/>
    </location>
</feature>
<dbReference type="Proteomes" id="UP001223336">
    <property type="component" value="Unassembled WGS sequence"/>
</dbReference>
<dbReference type="InterPro" id="IPR013321">
    <property type="entry name" value="Arc_rbn_hlx_hlx"/>
</dbReference>
<evidence type="ECO:0000313" key="2">
    <source>
        <dbReference type="EMBL" id="MDQ5769934.1"/>
    </source>
</evidence>
<sequence length="66" mass="7574">MTEADKRTQARIPADVHQWLTDRAKTNDRSMNAELVRILKEVKDGTIEKTAYERGKRDGFELASNP</sequence>
<gene>
    <name evidence="2" type="ORF">RCC75_15440</name>
    <name evidence="3" type="ORF">RCG00_17290</name>
</gene>
<dbReference type="EMBL" id="CP133217">
    <property type="protein sequence ID" value="WML86041.1"/>
    <property type="molecule type" value="Genomic_DNA"/>
</dbReference>
<dbReference type="EMBL" id="JAVFKN010000023">
    <property type="protein sequence ID" value="MDQ5769934.1"/>
    <property type="molecule type" value="Genomic_DNA"/>
</dbReference>
<name>A0AA51MPU5_9GAMM</name>
<accession>A0AA51MPU5</accession>
<dbReference type="Pfam" id="PF22513">
    <property type="entry name" value="FitA-like_RHH"/>
    <property type="match status" value="1"/>
</dbReference>
<organism evidence="3">
    <name type="scientific">Thiothrix subterranea</name>
    <dbReference type="NCBI Taxonomy" id="2735563"/>
    <lineage>
        <taxon>Bacteria</taxon>
        <taxon>Pseudomonadati</taxon>
        <taxon>Pseudomonadota</taxon>
        <taxon>Gammaproteobacteria</taxon>
        <taxon>Thiotrichales</taxon>
        <taxon>Thiotrichaceae</taxon>
        <taxon>Thiothrix</taxon>
    </lineage>
</organism>
<dbReference type="GO" id="GO:0006355">
    <property type="term" value="P:regulation of DNA-templated transcription"/>
    <property type="evidence" value="ECO:0007669"/>
    <property type="project" value="InterPro"/>
</dbReference>
<dbReference type="AlphaFoldDB" id="A0AA51MPU5"/>
<dbReference type="InterPro" id="IPR053853">
    <property type="entry name" value="FitA-like_RHH"/>
</dbReference>
<dbReference type="InterPro" id="IPR010985">
    <property type="entry name" value="Ribbon_hlx_hlx"/>
</dbReference>
<keyword evidence="4" id="KW-1185">Reference proteome</keyword>
<protein>
    <submittedName>
        <fullName evidence="3">Arc family DNA-binding protein</fullName>
    </submittedName>
</protein>
<dbReference type="Proteomes" id="UP001229862">
    <property type="component" value="Chromosome"/>
</dbReference>
<dbReference type="RefSeq" id="WP_308135731.1">
    <property type="nucleotide sequence ID" value="NZ_CP133197.1"/>
</dbReference>
<keyword evidence="3" id="KW-0238">DNA-binding</keyword>
<dbReference type="SUPFAM" id="SSF47598">
    <property type="entry name" value="Ribbon-helix-helix"/>
    <property type="match status" value="1"/>
</dbReference>
<reference evidence="3 4" key="1">
    <citation type="submission" date="2023-08" db="EMBL/GenBank/DDBJ databases">
        <title>New molecular markers tilS and rpoB for phylogenetic and monitoring studies of the genus Thiothrix biodiversity.</title>
        <authorList>
            <person name="Ravin N.V."/>
            <person name="Smolyakov D."/>
            <person name="Markov N.D."/>
            <person name="Beletsky A.V."/>
            <person name="Mardanov A.V."/>
            <person name="Rudenko T.S."/>
            <person name="Grabovich M.Y."/>
        </authorList>
    </citation>
    <scope>NUCLEOTIDE SEQUENCE</scope>
    <source>
        <strain evidence="3">DNT52</strain>
        <strain evidence="2 4">H33</strain>
    </source>
</reference>
<evidence type="ECO:0000313" key="4">
    <source>
        <dbReference type="Proteomes" id="UP001223336"/>
    </source>
</evidence>